<dbReference type="EMBL" id="QOUX01000046">
    <property type="protein sequence ID" value="RXI98616.1"/>
    <property type="molecule type" value="Genomic_DNA"/>
</dbReference>
<comment type="caution">
    <text evidence="1">The sequence shown here is derived from an EMBL/GenBank/DDBJ whole genome shotgun (WGS) entry which is preliminary data.</text>
</comment>
<name>A0A4Q0VQ51_9BACI</name>
<evidence type="ECO:0000313" key="2">
    <source>
        <dbReference type="Proteomes" id="UP000290649"/>
    </source>
</evidence>
<sequence>MKIVTGILGITIALSTLSGCQLMDRVNSEGKTVIVYDNVASQSTMADAEVAVSQAVQVALREKVTYGELLKITKDELLITKENWLYQSNLSNEKTSKITDLQAKQLSKDGTKVLSVMNNEAIVYNFKTEESVRIATSTNAVGDITFADPSGKYITYYDFNTSHYVFVDTETQEKTTLNYKELFNLENSSFGSPKMYDGALYFSFYNQKEGNAIYRLSLDSKKDLVLSFPHEQDSIWQFELLNEDILIFNGVYNNEPGIFLYDIANEEVNKVVSGGRDSEGTWTPSYSVSPDGTKLLFDTIVYENDEHLNNVYIATLEGNQLLRSIRIMEKVETPAVIQVLAHWDEDSNAFYIPMSTNNQPGYSDKEIDFISIYEIDKIKVE</sequence>
<dbReference type="OrthoDB" id="2678686at2"/>
<accession>A0A4Q0VQ51</accession>
<dbReference type="AlphaFoldDB" id="A0A4Q0VQ51"/>
<dbReference type="Proteomes" id="UP000290649">
    <property type="component" value="Unassembled WGS sequence"/>
</dbReference>
<organism evidence="1 2">
    <name type="scientific">Anaerobacillus alkaliphilus</name>
    <dbReference type="NCBI Taxonomy" id="1548597"/>
    <lineage>
        <taxon>Bacteria</taxon>
        <taxon>Bacillati</taxon>
        <taxon>Bacillota</taxon>
        <taxon>Bacilli</taxon>
        <taxon>Bacillales</taxon>
        <taxon>Bacillaceae</taxon>
        <taxon>Anaerobacillus</taxon>
    </lineage>
</organism>
<evidence type="ECO:0008006" key="3">
    <source>
        <dbReference type="Google" id="ProtNLM"/>
    </source>
</evidence>
<reference evidence="1 2" key="1">
    <citation type="journal article" date="2019" name="Int. J. Syst. Evol. Microbiol.">
        <title>Anaerobacillus alkaliphilus sp. nov., a novel alkaliphilic and moderately halophilic bacterium.</title>
        <authorList>
            <person name="Borsodi A.K."/>
            <person name="Aszalos J.M."/>
            <person name="Bihari P."/>
            <person name="Nagy I."/>
            <person name="Schumann P."/>
            <person name="Sproer C."/>
            <person name="Kovacs A.L."/>
            <person name="Boka K."/>
            <person name="Dobosy P."/>
            <person name="Ovari M."/>
            <person name="Szili-Kovacs T."/>
            <person name="Toth E."/>
        </authorList>
    </citation>
    <scope>NUCLEOTIDE SEQUENCE [LARGE SCALE GENOMIC DNA]</scope>
    <source>
        <strain evidence="1 2">B16-10</strain>
    </source>
</reference>
<proteinExistence type="predicted"/>
<evidence type="ECO:0000313" key="1">
    <source>
        <dbReference type="EMBL" id="RXI98616.1"/>
    </source>
</evidence>
<protein>
    <recommendedName>
        <fullName evidence="3">WD40 repeat domain-containing protein</fullName>
    </recommendedName>
</protein>
<gene>
    <name evidence="1" type="ORF">DS745_20080</name>
</gene>
<dbReference type="SUPFAM" id="SSF82171">
    <property type="entry name" value="DPP6 N-terminal domain-like"/>
    <property type="match status" value="1"/>
</dbReference>
<keyword evidence="2" id="KW-1185">Reference proteome</keyword>
<dbReference type="RefSeq" id="WP_129079970.1">
    <property type="nucleotide sequence ID" value="NZ_QOUX01000046.1"/>
</dbReference>
<dbReference type="PROSITE" id="PS51257">
    <property type="entry name" value="PROKAR_LIPOPROTEIN"/>
    <property type="match status" value="1"/>
</dbReference>